<dbReference type="OrthoDB" id="9801978at2"/>
<dbReference type="EMBL" id="LCZJ02000015">
    <property type="protein sequence ID" value="KTD88105.1"/>
    <property type="molecule type" value="Genomic_DNA"/>
</dbReference>
<evidence type="ECO:0000259" key="12">
    <source>
        <dbReference type="Pfam" id="PF01225"/>
    </source>
</evidence>
<dbReference type="RefSeq" id="WP_060622048.1">
    <property type="nucleotide sequence ID" value="NZ_LCZJ02000015.1"/>
</dbReference>
<organism evidence="15 16">
    <name type="scientific">Paenibacillus etheri</name>
    <dbReference type="NCBI Taxonomy" id="1306852"/>
    <lineage>
        <taxon>Bacteria</taxon>
        <taxon>Bacillati</taxon>
        <taxon>Bacillota</taxon>
        <taxon>Bacilli</taxon>
        <taxon>Bacillales</taxon>
        <taxon>Paenibacillaceae</taxon>
        <taxon>Paenibacillus</taxon>
    </lineage>
</organism>
<dbReference type="NCBIfam" id="TIGR01143">
    <property type="entry name" value="murF"/>
    <property type="match status" value="1"/>
</dbReference>
<keyword evidence="16" id="KW-1185">Reference proteome</keyword>
<dbReference type="InterPro" id="IPR035911">
    <property type="entry name" value="MurE/MurF_N"/>
</dbReference>
<dbReference type="InterPro" id="IPR000713">
    <property type="entry name" value="Mur_ligase_N"/>
</dbReference>
<evidence type="ECO:0000256" key="2">
    <source>
        <dbReference type="ARBA" id="ARBA00022598"/>
    </source>
</evidence>
<dbReference type="PANTHER" id="PTHR43024:SF1">
    <property type="entry name" value="UDP-N-ACETYLMURAMOYL-TRIPEPTIDE--D-ALANYL-D-ALANINE LIGASE"/>
    <property type="match status" value="1"/>
</dbReference>
<sequence length="468" mass="50171">MITRTLGQIAAMCAGEPPAAEAMNIPLTGVVTDSRKITTGCLFVPLTGDKFDGHHYAAASLAAGAAGTLWQRDKGPAPEGGGVIIVEDTLEALQKLSAAYLNEVAPKVVAVTGSNGKTTTKDIIMALLEMQYKVHKTEGNFNNHIGLPLTILSMAEDTEIAVLEMGMSSRGEIALLASLAAPDIAVITNVGESHLLQLGSRKEIARAKLEIVEGLKPGGLLIYNGDEPLLTEVMQESTFKAPEGMVSFRFGLNGDNDDYPTGMMSHSGGMTFTSSLHKEHAFTLPLPGQHNVVNALAALAVARHFGVTEQNVENGLSKLKLTGMRIEVIKTSSGLTLLNDAYNASPTSMKAAIDVLQTMKCRGKKIAVLGDMLELGPDEIQFHKEIGYYLDPAVTDFVYTFGPLSVHIAEAAKERFGNERVLAFTDKSELTAVLIEKCSSKDIVLFKGSRGMRLEEVLQSLNKEIKET</sequence>
<dbReference type="GO" id="GO:0009252">
    <property type="term" value="P:peptidoglycan biosynthetic process"/>
    <property type="evidence" value="ECO:0007669"/>
    <property type="project" value="UniProtKB-UniRule"/>
</dbReference>
<evidence type="ECO:0000259" key="13">
    <source>
        <dbReference type="Pfam" id="PF02875"/>
    </source>
</evidence>
<dbReference type="UniPathway" id="UPA00219"/>
<evidence type="ECO:0000256" key="8">
    <source>
        <dbReference type="ARBA" id="ARBA00023306"/>
    </source>
</evidence>
<comment type="pathway">
    <text evidence="10 11">Cell wall biogenesis; peptidoglycan biosynthesis.</text>
</comment>
<dbReference type="HAMAP" id="MF_02019">
    <property type="entry name" value="MurF"/>
    <property type="match status" value="1"/>
</dbReference>
<keyword evidence="6 10" id="KW-0133">Cell shape</keyword>
<dbReference type="InterPro" id="IPR036615">
    <property type="entry name" value="Mur_ligase_C_dom_sf"/>
</dbReference>
<gene>
    <name evidence="10" type="primary">murF</name>
    <name evidence="15" type="ORF">UQ64_06300</name>
</gene>
<dbReference type="SUPFAM" id="SSF63418">
    <property type="entry name" value="MurE/MurF N-terminal domain"/>
    <property type="match status" value="1"/>
</dbReference>
<keyword evidence="9 10" id="KW-0961">Cell wall biogenesis/degradation</keyword>
<dbReference type="Pfam" id="PF02875">
    <property type="entry name" value="Mur_ligase_C"/>
    <property type="match status" value="1"/>
</dbReference>
<dbReference type="Pfam" id="PF08245">
    <property type="entry name" value="Mur_ligase_M"/>
    <property type="match status" value="1"/>
</dbReference>
<dbReference type="GO" id="GO:0005737">
    <property type="term" value="C:cytoplasm"/>
    <property type="evidence" value="ECO:0007669"/>
    <property type="project" value="UniProtKB-SubCell"/>
</dbReference>
<protein>
    <recommendedName>
        <fullName evidence="10 11">UDP-N-acetylmuramoyl-tripeptide--D-alanyl-D-alanine ligase</fullName>
        <ecNumber evidence="10 11">6.3.2.10</ecNumber>
    </recommendedName>
    <alternativeName>
        <fullName evidence="10">D-alanyl-D-alanine-adding enzyme</fullName>
    </alternativeName>
</protein>
<dbReference type="GO" id="GO:0051301">
    <property type="term" value="P:cell division"/>
    <property type="evidence" value="ECO:0007669"/>
    <property type="project" value="UniProtKB-KW"/>
</dbReference>
<reference evidence="15 16" key="1">
    <citation type="journal article" date="2015" name="Int. Biodeterior. Biodegradation">
        <title>Physiological and genetic screening methods for the isolation of methyl tert-butyl ether-degrading bacteria for bioremediation purposes.</title>
        <authorList>
            <person name="Guisado I.M."/>
            <person name="Purswani J."/>
            <person name="Gonzalez Lopez J."/>
            <person name="Pozo C."/>
        </authorList>
    </citation>
    <scope>NUCLEOTIDE SEQUENCE [LARGE SCALE GENOMIC DNA]</scope>
    <source>
        <strain evidence="15 16">SH7</strain>
    </source>
</reference>
<keyword evidence="4 10" id="KW-0547">Nucleotide-binding</keyword>
<evidence type="ECO:0000256" key="7">
    <source>
        <dbReference type="ARBA" id="ARBA00022984"/>
    </source>
</evidence>
<accession>A0A0W1B3I5</accession>
<dbReference type="GO" id="GO:0008766">
    <property type="term" value="F:UDP-N-acetylmuramoylalanyl-D-glutamyl-2,6-diaminopimelate-D-alanyl-D-alanine ligase activity"/>
    <property type="evidence" value="ECO:0007669"/>
    <property type="project" value="RHEA"/>
</dbReference>
<evidence type="ECO:0000313" key="16">
    <source>
        <dbReference type="Proteomes" id="UP000054709"/>
    </source>
</evidence>
<evidence type="ECO:0000256" key="10">
    <source>
        <dbReference type="HAMAP-Rule" id="MF_02019"/>
    </source>
</evidence>
<evidence type="ECO:0000256" key="4">
    <source>
        <dbReference type="ARBA" id="ARBA00022741"/>
    </source>
</evidence>
<comment type="similarity">
    <text evidence="10">Belongs to the MurCDEF family. MurF subfamily.</text>
</comment>
<comment type="caution">
    <text evidence="15">The sequence shown here is derived from an EMBL/GenBank/DDBJ whole genome shotgun (WGS) entry which is preliminary data.</text>
</comment>
<dbReference type="InterPro" id="IPR005863">
    <property type="entry name" value="UDP-N-AcMur_synth"/>
</dbReference>
<dbReference type="PANTHER" id="PTHR43024">
    <property type="entry name" value="UDP-N-ACETYLMURAMOYL-TRIPEPTIDE--D-ALANYL-D-ALANINE LIGASE"/>
    <property type="match status" value="1"/>
</dbReference>
<evidence type="ECO:0000256" key="6">
    <source>
        <dbReference type="ARBA" id="ARBA00022960"/>
    </source>
</evidence>
<feature type="binding site" evidence="10">
    <location>
        <begin position="113"/>
        <end position="119"/>
    </location>
    <ligand>
        <name>ATP</name>
        <dbReference type="ChEBI" id="CHEBI:30616"/>
    </ligand>
</feature>
<dbReference type="SUPFAM" id="SSF53623">
    <property type="entry name" value="MurD-like peptide ligases, catalytic domain"/>
    <property type="match status" value="1"/>
</dbReference>
<feature type="domain" description="Mur ligase central" evidence="14">
    <location>
        <begin position="111"/>
        <end position="302"/>
    </location>
</feature>
<evidence type="ECO:0000313" key="15">
    <source>
        <dbReference type="EMBL" id="KTD88105.1"/>
    </source>
</evidence>
<dbReference type="EC" id="6.3.2.10" evidence="10 11"/>
<dbReference type="Proteomes" id="UP000054709">
    <property type="component" value="Unassembled WGS sequence"/>
</dbReference>
<keyword evidence="5 10" id="KW-0067">ATP-binding</keyword>
<dbReference type="GO" id="GO:0047480">
    <property type="term" value="F:UDP-N-acetylmuramoyl-tripeptide-D-alanyl-D-alanine ligase activity"/>
    <property type="evidence" value="ECO:0007669"/>
    <property type="project" value="UniProtKB-UniRule"/>
</dbReference>
<evidence type="ECO:0000256" key="5">
    <source>
        <dbReference type="ARBA" id="ARBA00022840"/>
    </source>
</evidence>
<comment type="catalytic activity">
    <reaction evidence="10 11">
        <text>D-alanyl-D-alanine + UDP-N-acetyl-alpha-D-muramoyl-L-alanyl-gamma-D-glutamyl-meso-2,6-diaminopimelate + ATP = UDP-N-acetyl-alpha-D-muramoyl-L-alanyl-gamma-D-glutamyl-meso-2,6-diaminopimeloyl-D-alanyl-D-alanine + ADP + phosphate + H(+)</text>
        <dbReference type="Rhea" id="RHEA:28374"/>
        <dbReference type="ChEBI" id="CHEBI:15378"/>
        <dbReference type="ChEBI" id="CHEBI:30616"/>
        <dbReference type="ChEBI" id="CHEBI:43474"/>
        <dbReference type="ChEBI" id="CHEBI:57822"/>
        <dbReference type="ChEBI" id="CHEBI:61386"/>
        <dbReference type="ChEBI" id="CHEBI:83905"/>
        <dbReference type="ChEBI" id="CHEBI:456216"/>
        <dbReference type="EC" id="6.3.2.10"/>
    </reaction>
</comment>
<dbReference type="Gene3D" id="3.40.1190.10">
    <property type="entry name" value="Mur-like, catalytic domain"/>
    <property type="match status" value="1"/>
</dbReference>
<dbReference type="GO" id="GO:0071555">
    <property type="term" value="P:cell wall organization"/>
    <property type="evidence" value="ECO:0007669"/>
    <property type="project" value="UniProtKB-KW"/>
</dbReference>
<dbReference type="InterPro" id="IPR004101">
    <property type="entry name" value="Mur_ligase_C"/>
</dbReference>
<keyword evidence="8 10" id="KW-0131">Cell cycle</keyword>
<keyword evidence="3 10" id="KW-0132">Cell division</keyword>
<feature type="domain" description="Mur ligase C-terminal" evidence="13">
    <location>
        <begin position="324"/>
        <end position="450"/>
    </location>
</feature>
<keyword evidence="2 10" id="KW-0436">Ligase</keyword>
<evidence type="ECO:0000256" key="9">
    <source>
        <dbReference type="ARBA" id="ARBA00023316"/>
    </source>
</evidence>
<comment type="subcellular location">
    <subcellularLocation>
        <location evidence="10 11">Cytoplasm</location>
    </subcellularLocation>
</comment>
<comment type="function">
    <text evidence="10 11">Involved in cell wall formation. Catalyzes the final step in the synthesis of UDP-N-acetylmuramoyl-pentapeptide, the precursor of murein.</text>
</comment>
<dbReference type="GO" id="GO:0005524">
    <property type="term" value="F:ATP binding"/>
    <property type="evidence" value="ECO:0007669"/>
    <property type="project" value="UniProtKB-UniRule"/>
</dbReference>
<dbReference type="Gene3D" id="3.40.1390.10">
    <property type="entry name" value="MurE/MurF, N-terminal domain"/>
    <property type="match status" value="1"/>
</dbReference>
<dbReference type="Gene3D" id="3.90.190.20">
    <property type="entry name" value="Mur ligase, C-terminal domain"/>
    <property type="match status" value="1"/>
</dbReference>
<keyword evidence="1 10" id="KW-0963">Cytoplasm</keyword>
<dbReference type="SUPFAM" id="SSF53244">
    <property type="entry name" value="MurD-like peptide ligases, peptide-binding domain"/>
    <property type="match status" value="1"/>
</dbReference>
<evidence type="ECO:0000259" key="14">
    <source>
        <dbReference type="Pfam" id="PF08245"/>
    </source>
</evidence>
<evidence type="ECO:0000256" key="1">
    <source>
        <dbReference type="ARBA" id="ARBA00022490"/>
    </source>
</evidence>
<dbReference type="InterPro" id="IPR013221">
    <property type="entry name" value="Mur_ligase_cen"/>
</dbReference>
<dbReference type="AlphaFoldDB" id="A0A0W1B3I5"/>
<feature type="domain" description="Mur ligase N-terminal catalytic" evidence="12">
    <location>
        <begin position="28"/>
        <end position="100"/>
    </location>
</feature>
<dbReference type="GO" id="GO:0008360">
    <property type="term" value="P:regulation of cell shape"/>
    <property type="evidence" value="ECO:0007669"/>
    <property type="project" value="UniProtKB-KW"/>
</dbReference>
<proteinExistence type="inferred from homology"/>
<evidence type="ECO:0000256" key="11">
    <source>
        <dbReference type="RuleBase" id="RU004136"/>
    </source>
</evidence>
<keyword evidence="7 10" id="KW-0573">Peptidoglycan synthesis</keyword>
<dbReference type="InterPro" id="IPR036565">
    <property type="entry name" value="Mur-like_cat_sf"/>
</dbReference>
<dbReference type="InterPro" id="IPR051046">
    <property type="entry name" value="MurCDEF_CellWall_CoF430Synth"/>
</dbReference>
<name>A0A0W1B3I5_9BACL</name>
<dbReference type="Pfam" id="PF01225">
    <property type="entry name" value="Mur_ligase"/>
    <property type="match status" value="1"/>
</dbReference>
<evidence type="ECO:0000256" key="3">
    <source>
        <dbReference type="ARBA" id="ARBA00022618"/>
    </source>
</evidence>